<dbReference type="EMBL" id="GECZ01015847">
    <property type="protein sequence ID" value="JAS53922.1"/>
    <property type="molecule type" value="Transcribed_RNA"/>
</dbReference>
<dbReference type="AlphaFoldDB" id="A0A1B6FUM3"/>
<evidence type="ECO:0000256" key="1">
    <source>
        <dbReference type="SAM" id="MobiDB-lite"/>
    </source>
</evidence>
<organism evidence="2">
    <name type="scientific">Cuerna arida</name>
    <dbReference type="NCBI Taxonomy" id="1464854"/>
    <lineage>
        <taxon>Eukaryota</taxon>
        <taxon>Metazoa</taxon>
        <taxon>Ecdysozoa</taxon>
        <taxon>Arthropoda</taxon>
        <taxon>Hexapoda</taxon>
        <taxon>Insecta</taxon>
        <taxon>Pterygota</taxon>
        <taxon>Neoptera</taxon>
        <taxon>Paraneoptera</taxon>
        <taxon>Hemiptera</taxon>
        <taxon>Auchenorrhyncha</taxon>
        <taxon>Membracoidea</taxon>
        <taxon>Cicadellidae</taxon>
        <taxon>Cicadellinae</taxon>
        <taxon>Proconiini</taxon>
        <taxon>Cuerna</taxon>
    </lineage>
</organism>
<accession>A0A1B6FUM3</accession>
<feature type="compositionally biased region" description="Polar residues" evidence="1">
    <location>
        <begin position="30"/>
        <end position="52"/>
    </location>
</feature>
<protein>
    <submittedName>
        <fullName evidence="2">Uncharacterized protein</fullName>
    </submittedName>
</protein>
<reference evidence="2" key="1">
    <citation type="submission" date="2015-11" db="EMBL/GenBank/DDBJ databases">
        <title>De novo transcriptome assembly of four potential Pierce s Disease insect vectors from Arizona vineyards.</title>
        <authorList>
            <person name="Tassone E.E."/>
        </authorList>
    </citation>
    <scope>NUCLEOTIDE SEQUENCE</scope>
</reference>
<feature type="compositionally biased region" description="Polar residues" evidence="1">
    <location>
        <begin position="1"/>
        <end position="17"/>
    </location>
</feature>
<feature type="region of interest" description="Disordered" evidence="1">
    <location>
        <begin position="1"/>
        <end position="52"/>
    </location>
</feature>
<gene>
    <name evidence="2" type="ORF">g.45690</name>
</gene>
<evidence type="ECO:0000313" key="2">
    <source>
        <dbReference type="EMBL" id="JAS53922.1"/>
    </source>
</evidence>
<feature type="non-terminal residue" evidence="2">
    <location>
        <position position="157"/>
    </location>
</feature>
<proteinExistence type="predicted"/>
<name>A0A1B6FUM3_9HEMI</name>
<sequence length="157" mass="16999">MQSANSDQGSSLNTASLSEIRPPSELPSFVTISTGNTNEPQQPQTDVDLNNCDNNTTIRVNLTTTTDNHAVLIPVMEAEMANSSTDNFYDSKFSNAMTKEKTIILEGNDSSDNKKHEESSSWGSQSIIGWVKDTVATNPILSKVAEKARSSVDTVLT</sequence>